<proteinExistence type="predicted"/>
<organism evidence="2 3">
    <name type="scientific">Cymbomonas tetramitiformis</name>
    <dbReference type="NCBI Taxonomy" id="36881"/>
    <lineage>
        <taxon>Eukaryota</taxon>
        <taxon>Viridiplantae</taxon>
        <taxon>Chlorophyta</taxon>
        <taxon>Pyramimonadophyceae</taxon>
        <taxon>Pyramimonadales</taxon>
        <taxon>Pyramimonadaceae</taxon>
        <taxon>Cymbomonas</taxon>
    </lineage>
</organism>
<feature type="compositionally biased region" description="Polar residues" evidence="1">
    <location>
        <begin position="37"/>
        <end position="61"/>
    </location>
</feature>
<dbReference type="AlphaFoldDB" id="A0AAE0GGT9"/>
<dbReference type="Proteomes" id="UP001190700">
    <property type="component" value="Unassembled WGS sequence"/>
</dbReference>
<protein>
    <submittedName>
        <fullName evidence="2">Uncharacterized protein</fullName>
    </submittedName>
</protein>
<feature type="compositionally biased region" description="Basic and acidic residues" evidence="1">
    <location>
        <begin position="10"/>
        <end position="28"/>
    </location>
</feature>
<accession>A0AAE0GGT9</accession>
<feature type="compositionally biased region" description="Basic residues" evidence="1">
    <location>
        <begin position="62"/>
        <end position="71"/>
    </location>
</feature>
<dbReference type="InterPro" id="IPR036188">
    <property type="entry name" value="FAD/NAD-bd_sf"/>
</dbReference>
<evidence type="ECO:0000256" key="1">
    <source>
        <dbReference type="SAM" id="MobiDB-lite"/>
    </source>
</evidence>
<dbReference type="Gene3D" id="3.90.660.10">
    <property type="match status" value="1"/>
</dbReference>
<dbReference type="Pfam" id="PF13450">
    <property type="entry name" value="NAD_binding_8"/>
    <property type="match status" value="1"/>
</dbReference>
<dbReference type="SUPFAM" id="SSF51905">
    <property type="entry name" value="FAD/NAD(P)-binding domain"/>
    <property type="match status" value="1"/>
</dbReference>
<comment type="caution">
    <text evidence="2">The sequence shown here is derived from an EMBL/GenBank/DDBJ whole genome shotgun (WGS) entry which is preliminary data.</text>
</comment>
<keyword evidence="3" id="KW-1185">Reference proteome</keyword>
<evidence type="ECO:0000313" key="2">
    <source>
        <dbReference type="EMBL" id="KAK3277737.1"/>
    </source>
</evidence>
<name>A0AAE0GGT9_9CHLO</name>
<reference evidence="2 3" key="1">
    <citation type="journal article" date="2015" name="Genome Biol. Evol.">
        <title>Comparative Genomics of a Bacterivorous Green Alga Reveals Evolutionary Causalities and Consequences of Phago-Mixotrophic Mode of Nutrition.</title>
        <authorList>
            <person name="Burns J.A."/>
            <person name="Paasch A."/>
            <person name="Narechania A."/>
            <person name="Kim E."/>
        </authorList>
    </citation>
    <scope>NUCLEOTIDE SEQUENCE [LARGE SCALE GENOMIC DNA]</scope>
    <source>
        <strain evidence="2 3">PLY_AMNH</strain>
    </source>
</reference>
<gene>
    <name evidence="2" type="ORF">CYMTET_14272</name>
</gene>
<dbReference type="PANTHER" id="PTHR16128:SF8">
    <property type="entry name" value="EXPRESSED PROTEIN"/>
    <property type="match status" value="1"/>
</dbReference>
<dbReference type="Gene3D" id="3.50.50.60">
    <property type="entry name" value="FAD/NAD(P)-binding domain"/>
    <property type="match status" value="1"/>
</dbReference>
<feature type="region of interest" description="Disordered" evidence="1">
    <location>
        <begin position="1"/>
        <end position="71"/>
    </location>
</feature>
<dbReference type="EMBL" id="LGRX02005953">
    <property type="protein sequence ID" value="KAK3277737.1"/>
    <property type="molecule type" value="Genomic_DNA"/>
</dbReference>
<evidence type="ECO:0000313" key="3">
    <source>
        <dbReference type="Proteomes" id="UP001190700"/>
    </source>
</evidence>
<sequence length="386" mass="42381">MRFYGASDDAEPRKSGDAAPGSRREARRPNRPKIIKKNTQAAQEASFRKQLTTESKQGNRSKNAKKRSRSAVRNKFADQIYIDTPLSEKPTVAVIGGGPAGLACATHLRKRGVQATVFDTGKHGVGGRMATRHLGKNKELLFDHACQFFTAQKPSFQAMVDGWLEEGAVALWDGPVSKLNGNTKQLELLPSQAGPAREVRYEAEPAGKCSVEAGPLGEHGRIRSADTFSYFSSMAVGSRVVYQPARPVAFGVGTFQERYVAVGGMRQLCEHMARTIRMTSSTPVEVRQPCWVSRMSRERGKWALWENRESLGDFDLVVIAHNGKCANRLLNPSSSPNCARQMQRMKLSSIWALMVAFETPLPVDFEGAFVEGIEALSWAGNNTPPG</sequence>
<dbReference type="PANTHER" id="PTHR16128">
    <property type="entry name" value="FAD/NAD(P)-BINDING OXIDOREDUCTASE FAMILY PROTEIN"/>
    <property type="match status" value="1"/>
</dbReference>